<dbReference type="GO" id="GO:0046872">
    <property type="term" value="F:metal ion binding"/>
    <property type="evidence" value="ECO:0007669"/>
    <property type="project" value="UniProtKB-KW"/>
</dbReference>
<name>A0A5S4ZPL6_9FIRM</name>
<proteinExistence type="inferred from homology"/>
<keyword evidence="3 5" id="KW-0479">Metal-binding</keyword>
<evidence type="ECO:0000256" key="3">
    <source>
        <dbReference type="ARBA" id="ARBA00022723"/>
    </source>
</evidence>
<dbReference type="PANTHER" id="PTHR30632:SF0">
    <property type="entry name" value="SULFATE-BINDING PROTEIN"/>
    <property type="match status" value="1"/>
</dbReference>
<organism evidence="6 7">
    <name type="scientific">Desulfallas thermosapovorans DSM 6562</name>
    <dbReference type="NCBI Taxonomy" id="1121431"/>
    <lineage>
        <taxon>Bacteria</taxon>
        <taxon>Bacillati</taxon>
        <taxon>Bacillota</taxon>
        <taxon>Clostridia</taxon>
        <taxon>Eubacteriales</taxon>
        <taxon>Desulfallaceae</taxon>
        <taxon>Desulfallas</taxon>
    </lineage>
</organism>
<protein>
    <submittedName>
        <fullName evidence="6">Molybdate transport system substrate-binding protein</fullName>
    </submittedName>
</protein>
<dbReference type="NCBIfam" id="TIGR01256">
    <property type="entry name" value="modA"/>
    <property type="match status" value="1"/>
</dbReference>
<dbReference type="FunFam" id="3.40.190.10:FF:000035">
    <property type="entry name" value="Molybdate ABC transporter substrate-binding protein"/>
    <property type="match status" value="1"/>
</dbReference>
<keyword evidence="7" id="KW-1185">Reference proteome</keyword>
<feature type="binding site" evidence="5">
    <location>
        <position position="41"/>
    </location>
    <ligand>
        <name>molybdate</name>
        <dbReference type="ChEBI" id="CHEBI:36264"/>
    </ligand>
</feature>
<accession>A0A5S4ZPL6</accession>
<reference evidence="6 7" key="1">
    <citation type="submission" date="2019-07" db="EMBL/GenBank/DDBJ databases">
        <title>Genomic Encyclopedia of Type Strains, Phase I: the one thousand microbial genomes (KMG-I) project.</title>
        <authorList>
            <person name="Kyrpides N."/>
        </authorList>
    </citation>
    <scope>NUCLEOTIDE SEQUENCE [LARGE SCALE GENOMIC DNA]</scope>
    <source>
        <strain evidence="6 7">DSM 6562</strain>
    </source>
</reference>
<keyword evidence="2 5" id="KW-0500">Molybdenum</keyword>
<feature type="binding site" evidence="5">
    <location>
        <position position="69"/>
    </location>
    <ligand>
        <name>molybdate</name>
        <dbReference type="ChEBI" id="CHEBI:36264"/>
    </ligand>
</feature>
<evidence type="ECO:0000256" key="4">
    <source>
        <dbReference type="ARBA" id="ARBA00022729"/>
    </source>
</evidence>
<gene>
    <name evidence="6" type="ORF">LX24_02251</name>
</gene>
<dbReference type="GO" id="GO:0015689">
    <property type="term" value="P:molybdate ion transport"/>
    <property type="evidence" value="ECO:0007669"/>
    <property type="project" value="InterPro"/>
</dbReference>
<keyword evidence="4" id="KW-0732">Signal</keyword>
<evidence type="ECO:0000256" key="2">
    <source>
        <dbReference type="ARBA" id="ARBA00022505"/>
    </source>
</evidence>
<dbReference type="EMBL" id="VNHM01000013">
    <property type="protein sequence ID" value="TYO94595.1"/>
    <property type="molecule type" value="Genomic_DNA"/>
</dbReference>
<evidence type="ECO:0000256" key="5">
    <source>
        <dbReference type="PIRSR" id="PIRSR004846-1"/>
    </source>
</evidence>
<dbReference type="Proteomes" id="UP000323166">
    <property type="component" value="Unassembled WGS sequence"/>
</dbReference>
<evidence type="ECO:0000313" key="6">
    <source>
        <dbReference type="EMBL" id="TYO94595.1"/>
    </source>
</evidence>
<dbReference type="InterPro" id="IPR005950">
    <property type="entry name" value="ModA"/>
</dbReference>
<dbReference type="Pfam" id="PF13531">
    <property type="entry name" value="SBP_bac_11"/>
    <property type="match status" value="1"/>
</dbReference>
<evidence type="ECO:0000313" key="7">
    <source>
        <dbReference type="Proteomes" id="UP000323166"/>
    </source>
</evidence>
<dbReference type="PIRSF" id="PIRSF004846">
    <property type="entry name" value="ModA"/>
    <property type="match status" value="1"/>
</dbReference>
<feature type="binding site" evidence="5">
    <location>
        <position position="194"/>
    </location>
    <ligand>
        <name>molybdate</name>
        <dbReference type="ChEBI" id="CHEBI:36264"/>
    </ligand>
</feature>
<dbReference type="InterPro" id="IPR050682">
    <property type="entry name" value="ModA/WtpA"/>
</dbReference>
<evidence type="ECO:0000256" key="1">
    <source>
        <dbReference type="ARBA" id="ARBA00009175"/>
    </source>
</evidence>
<dbReference type="Gene3D" id="3.40.190.10">
    <property type="entry name" value="Periplasmic binding protein-like II"/>
    <property type="match status" value="2"/>
</dbReference>
<dbReference type="AlphaFoldDB" id="A0A5S4ZPL6"/>
<dbReference type="GO" id="GO:0030973">
    <property type="term" value="F:molybdate ion binding"/>
    <property type="evidence" value="ECO:0007669"/>
    <property type="project" value="TreeGrafter"/>
</dbReference>
<dbReference type="CDD" id="cd13537">
    <property type="entry name" value="PBP2_YvgL_like"/>
    <property type="match status" value="1"/>
</dbReference>
<feature type="binding site" evidence="5">
    <location>
        <position position="149"/>
    </location>
    <ligand>
        <name>molybdate</name>
        <dbReference type="ChEBI" id="CHEBI:36264"/>
    </ligand>
</feature>
<sequence length="264" mass="28441">MKMKRLLLLPLGMFILLLVLTGCGDNDSSEKINLTVSAAASLQDAAREIEQVYTRENPNVTLTYNFASSGALQKQIEEGAPVDLFISAGQSQMDALEEKGLIIEDSRSDLLGNELVLIAGKDSPLSGFDELTGDQVNKISIGAPESVPAGKYAREALTGMGLWDAIQPKLVLAKDVRQVLTYVETGNVDAGLVYHSDALMGDNIKVLAAAPADTHKPIVYPMAIIKNTKQQAATEAFMNFLDGPEAREIFARYGFKNPGELKAP</sequence>
<dbReference type="SUPFAM" id="SSF53850">
    <property type="entry name" value="Periplasmic binding protein-like II"/>
    <property type="match status" value="1"/>
</dbReference>
<dbReference type="PROSITE" id="PS51257">
    <property type="entry name" value="PROKAR_LIPOPROTEIN"/>
    <property type="match status" value="1"/>
</dbReference>
<feature type="binding site" evidence="5">
    <location>
        <position position="176"/>
    </location>
    <ligand>
        <name>molybdate</name>
        <dbReference type="ChEBI" id="CHEBI:36264"/>
    </ligand>
</feature>
<comment type="caution">
    <text evidence="6">The sequence shown here is derived from an EMBL/GenBank/DDBJ whole genome shotgun (WGS) entry which is preliminary data.</text>
</comment>
<dbReference type="GO" id="GO:1901359">
    <property type="term" value="F:tungstate binding"/>
    <property type="evidence" value="ECO:0007669"/>
    <property type="project" value="UniProtKB-ARBA"/>
</dbReference>
<dbReference type="InterPro" id="IPR041879">
    <property type="entry name" value="YvgL-like_PBP2"/>
</dbReference>
<dbReference type="PANTHER" id="PTHR30632">
    <property type="entry name" value="MOLYBDATE-BINDING PERIPLASMIC PROTEIN"/>
    <property type="match status" value="1"/>
</dbReference>
<comment type="similarity">
    <text evidence="1">Belongs to the bacterial solute-binding protein ModA family.</text>
</comment>